<reference evidence="1 2" key="1">
    <citation type="submission" date="2019-03" db="EMBL/GenBank/DDBJ databases">
        <title>Deep-cultivation of Planctomycetes and their phenomic and genomic characterization uncovers novel biology.</title>
        <authorList>
            <person name="Wiegand S."/>
            <person name="Jogler M."/>
            <person name="Boedeker C."/>
            <person name="Pinto D."/>
            <person name="Vollmers J."/>
            <person name="Rivas-Marin E."/>
            <person name="Kohn T."/>
            <person name="Peeters S.H."/>
            <person name="Heuer A."/>
            <person name="Rast P."/>
            <person name="Oberbeckmann S."/>
            <person name="Bunk B."/>
            <person name="Jeske O."/>
            <person name="Meyerdierks A."/>
            <person name="Storesund J.E."/>
            <person name="Kallscheuer N."/>
            <person name="Luecker S."/>
            <person name="Lage O.M."/>
            <person name="Pohl T."/>
            <person name="Merkel B.J."/>
            <person name="Hornburger P."/>
            <person name="Mueller R.-W."/>
            <person name="Bruemmer F."/>
            <person name="Labrenz M."/>
            <person name="Spormann A.M."/>
            <person name="Op den Camp H."/>
            <person name="Overmann J."/>
            <person name="Amann R."/>
            <person name="Jetten M.S.M."/>
            <person name="Mascher T."/>
            <person name="Medema M.H."/>
            <person name="Devos D.P."/>
            <person name="Kaster A.-K."/>
            <person name="Ovreas L."/>
            <person name="Rohde M."/>
            <person name="Galperin M.Y."/>
            <person name="Jogler C."/>
        </authorList>
    </citation>
    <scope>NUCLEOTIDE SEQUENCE [LARGE SCALE GENOMIC DNA]</scope>
    <source>
        <strain evidence="1 2">Enr10</strain>
    </source>
</reference>
<dbReference type="AlphaFoldDB" id="A0A517Q7A8"/>
<dbReference type="Proteomes" id="UP000315647">
    <property type="component" value="Chromosome"/>
</dbReference>
<keyword evidence="2" id="KW-1185">Reference proteome</keyword>
<sequence>MCFVGVVSRRIFICFPISVGDLETSGKICSGPNALKTLFLRKTE</sequence>
<evidence type="ECO:0000313" key="1">
    <source>
        <dbReference type="EMBL" id="QDT27517.1"/>
    </source>
</evidence>
<accession>A0A518A4Q5</accession>
<evidence type="ECO:0000313" key="2">
    <source>
        <dbReference type="Proteomes" id="UP000315647"/>
    </source>
</evidence>
<protein>
    <submittedName>
        <fullName evidence="1">Uncharacterized protein</fullName>
    </submittedName>
</protein>
<proteinExistence type="predicted"/>
<dbReference type="EMBL" id="CP037421">
    <property type="protein sequence ID" value="QDT27517.1"/>
    <property type="molecule type" value="Genomic_DNA"/>
</dbReference>
<accession>A0A517Q7A8</accession>
<gene>
    <name evidence="1" type="ORF">Enr10x_28340</name>
</gene>
<organism evidence="1 2">
    <name type="scientific">Gimesia panareensis</name>
    <dbReference type="NCBI Taxonomy" id="2527978"/>
    <lineage>
        <taxon>Bacteria</taxon>
        <taxon>Pseudomonadati</taxon>
        <taxon>Planctomycetota</taxon>
        <taxon>Planctomycetia</taxon>
        <taxon>Planctomycetales</taxon>
        <taxon>Planctomycetaceae</taxon>
        <taxon>Gimesia</taxon>
    </lineage>
</organism>
<name>A0A517Q7A8_9PLAN</name>